<gene>
    <name evidence="1" type="ORF">J2S02_003825</name>
</gene>
<dbReference type="EMBL" id="JAUSTZ010000009">
    <property type="protein sequence ID" value="MDQ0227480.1"/>
    <property type="molecule type" value="Genomic_DNA"/>
</dbReference>
<protein>
    <submittedName>
        <fullName evidence="1">Uncharacterized protein</fullName>
    </submittedName>
</protein>
<name>A0ABT9Z888_9BACI</name>
<evidence type="ECO:0000313" key="1">
    <source>
        <dbReference type="EMBL" id="MDQ0227480.1"/>
    </source>
</evidence>
<accession>A0ABT9Z888</accession>
<dbReference type="RefSeq" id="WP_095300937.1">
    <property type="nucleotide sequence ID" value="NZ_CADEPK010000358.1"/>
</dbReference>
<proteinExistence type="predicted"/>
<reference evidence="1 2" key="1">
    <citation type="submission" date="2023-07" db="EMBL/GenBank/DDBJ databases">
        <title>Genomic Encyclopedia of Type Strains, Phase IV (KMG-IV): sequencing the most valuable type-strain genomes for metagenomic binning, comparative biology and taxonomic classification.</title>
        <authorList>
            <person name="Goeker M."/>
        </authorList>
    </citation>
    <scope>NUCLEOTIDE SEQUENCE [LARGE SCALE GENOMIC DNA]</scope>
    <source>
        <strain evidence="1 2">DSM 17723</strain>
    </source>
</reference>
<sequence>MNYLTTKELSLIEDELRSEQLLAKTFNWCASQCEDEEIRSLLEQLAKTHQLNIADLSQYFNRSQMIQ</sequence>
<organism evidence="1 2">
    <name type="scientific">Metabacillus niabensis</name>
    <dbReference type="NCBI Taxonomy" id="324854"/>
    <lineage>
        <taxon>Bacteria</taxon>
        <taxon>Bacillati</taxon>
        <taxon>Bacillota</taxon>
        <taxon>Bacilli</taxon>
        <taxon>Bacillales</taxon>
        <taxon>Bacillaceae</taxon>
        <taxon>Metabacillus</taxon>
    </lineage>
</organism>
<comment type="caution">
    <text evidence="1">The sequence shown here is derived from an EMBL/GenBank/DDBJ whole genome shotgun (WGS) entry which is preliminary data.</text>
</comment>
<keyword evidence="2" id="KW-1185">Reference proteome</keyword>
<evidence type="ECO:0000313" key="2">
    <source>
        <dbReference type="Proteomes" id="UP001232245"/>
    </source>
</evidence>
<dbReference type="Proteomes" id="UP001232245">
    <property type="component" value="Unassembled WGS sequence"/>
</dbReference>